<proteinExistence type="predicted"/>
<keyword evidence="1" id="KW-0812">Transmembrane</keyword>
<accession>A0ABV4IJU6</accession>
<keyword evidence="3" id="KW-1185">Reference proteome</keyword>
<reference evidence="2 3" key="1">
    <citation type="submission" date="2024-08" db="EMBL/GenBank/DDBJ databases">
        <authorList>
            <person name="Feng Z."/>
            <person name="Ronholm J."/>
        </authorList>
    </citation>
    <scope>NUCLEOTIDE SEQUENCE [LARGE SCALE GENOMIC DNA]</scope>
    <source>
        <strain evidence="2 3">4-AB0-8</strain>
    </source>
</reference>
<sequence>MSENVWGWTPNTVGALATACGVVTALAIAVVPSMLQRYRTARLAKALLATDIWALSHASRQLSDPRALDEMRSGNWPTTQQKKAVQLVYVKKYIDSLGLAIWSPEQVAGLLHGSEALLWRIENLANPNLDYETGKCANEKVNRETNYQFVMTCATALYDQTQRLLDEIYKPSFLSRWCK</sequence>
<keyword evidence="1" id="KW-1133">Transmembrane helix</keyword>
<keyword evidence="1" id="KW-0472">Membrane</keyword>
<gene>
    <name evidence="2" type="ORF">ACBP88_14875</name>
</gene>
<dbReference type="Proteomes" id="UP001567350">
    <property type="component" value="Unassembled WGS sequence"/>
</dbReference>
<name>A0ABV4IJU6_9BURK</name>
<protein>
    <submittedName>
        <fullName evidence="2">Uncharacterized protein</fullName>
    </submittedName>
</protein>
<dbReference type="EMBL" id="JBGJLR010000020">
    <property type="protein sequence ID" value="MEZ2740712.1"/>
    <property type="molecule type" value="Genomic_DNA"/>
</dbReference>
<evidence type="ECO:0000256" key="1">
    <source>
        <dbReference type="SAM" id="Phobius"/>
    </source>
</evidence>
<feature type="transmembrane region" description="Helical" evidence="1">
    <location>
        <begin position="12"/>
        <end position="35"/>
    </location>
</feature>
<dbReference type="RefSeq" id="WP_370893770.1">
    <property type="nucleotide sequence ID" value="NZ_JBGJLR010000020.1"/>
</dbReference>
<evidence type="ECO:0000313" key="2">
    <source>
        <dbReference type="EMBL" id="MEZ2740712.1"/>
    </source>
</evidence>
<comment type="caution">
    <text evidence="2">The sequence shown here is derived from an EMBL/GenBank/DDBJ whole genome shotgun (WGS) entry which is preliminary data.</text>
</comment>
<evidence type="ECO:0000313" key="3">
    <source>
        <dbReference type="Proteomes" id="UP001567350"/>
    </source>
</evidence>
<organism evidence="2 3">
    <name type="scientific">Comamonas jiangduensis</name>
    <dbReference type="NCBI Taxonomy" id="1194168"/>
    <lineage>
        <taxon>Bacteria</taxon>
        <taxon>Pseudomonadati</taxon>
        <taxon>Pseudomonadota</taxon>
        <taxon>Betaproteobacteria</taxon>
        <taxon>Burkholderiales</taxon>
        <taxon>Comamonadaceae</taxon>
        <taxon>Comamonas</taxon>
    </lineage>
</organism>